<dbReference type="Proteomes" id="UP001151081">
    <property type="component" value="Unassembled WGS sequence"/>
</dbReference>
<name>A0A9X3WWQ4_9BACT</name>
<evidence type="ECO:0000313" key="2">
    <source>
        <dbReference type="EMBL" id="MDC3979632.1"/>
    </source>
</evidence>
<keyword evidence="1" id="KW-0732">Signal</keyword>
<dbReference type="RefSeq" id="WP_272458135.1">
    <property type="nucleotide sequence ID" value="NZ_JAGTJJ010000001.1"/>
</dbReference>
<feature type="signal peptide" evidence="1">
    <location>
        <begin position="1"/>
        <end position="26"/>
    </location>
</feature>
<proteinExistence type="predicted"/>
<dbReference type="Gene3D" id="2.80.10.50">
    <property type="match status" value="1"/>
</dbReference>
<dbReference type="EMBL" id="JAGTJJ010000001">
    <property type="protein sequence ID" value="MDC3979632.1"/>
    <property type="molecule type" value="Genomic_DNA"/>
</dbReference>
<gene>
    <name evidence="2" type="ORF">KEG57_03905</name>
</gene>
<dbReference type="AlphaFoldDB" id="A0A9X3WWQ4"/>
<evidence type="ECO:0000256" key="1">
    <source>
        <dbReference type="SAM" id="SignalP"/>
    </source>
</evidence>
<accession>A0A9X3WWQ4</accession>
<feature type="chain" id="PRO_5040910235" description="Ricin B lectin domain-containing protein" evidence="1">
    <location>
        <begin position="27"/>
        <end position="181"/>
    </location>
</feature>
<sequence length="181" mass="19027">MQYGWIAGFVVAAGAAMLSLCSVAMAATPESVAEAEQPQTVANVMLRNDSTGYCAYVADLREKVVRSGRCQSQNPSFRWDVVLGAGGFYRIRWAAPGAGVDRCMLPVGGVVHRTNCGNPATARWQIGGGTGAGVSHFIRYVPPAGAAASFLRGNAAGAPLTVNALPLAPPPVQKWKWWVVP</sequence>
<comment type="caution">
    <text evidence="2">The sequence shown here is derived from an EMBL/GenBank/DDBJ whole genome shotgun (WGS) entry which is preliminary data.</text>
</comment>
<evidence type="ECO:0008006" key="4">
    <source>
        <dbReference type="Google" id="ProtNLM"/>
    </source>
</evidence>
<reference evidence="2 3" key="1">
    <citation type="submission" date="2021-04" db="EMBL/GenBank/DDBJ databases">
        <title>Genome analysis of Polyangium sp.</title>
        <authorList>
            <person name="Li Y."/>
            <person name="Wang J."/>
        </authorList>
    </citation>
    <scope>NUCLEOTIDE SEQUENCE [LARGE SCALE GENOMIC DNA]</scope>
    <source>
        <strain evidence="2 3">SDU14</strain>
    </source>
</reference>
<protein>
    <recommendedName>
        <fullName evidence="4">Ricin B lectin domain-containing protein</fullName>
    </recommendedName>
</protein>
<evidence type="ECO:0000313" key="3">
    <source>
        <dbReference type="Proteomes" id="UP001151081"/>
    </source>
</evidence>
<keyword evidence="3" id="KW-1185">Reference proteome</keyword>
<organism evidence="2 3">
    <name type="scientific">Polyangium jinanense</name>
    <dbReference type="NCBI Taxonomy" id="2829994"/>
    <lineage>
        <taxon>Bacteria</taxon>
        <taxon>Pseudomonadati</taxon>
        <taxon>Myxococcota</taxon>
        <taxon>Polyangia</taxon>
        <taxon>Polyangiales</taxon>
        <taxon>Polyangiaceae</taxon>
        <taxon>Polyangium</taxon>
    </lineage>
</organism>